<accession>A0A2H0VJA1</accession>
<dbReference type="Pfam" id="PF01229">
    <property type="entry name" value="Glyco_hydro_39"/>
    <property type="match status" value="1"/>
</dbReference>
<protein>
    <recommendedName>
        <fullName evidence="4">Glycosyl hydrolases family 39 N-terminal catalytic domain-containing protein</fullName>
    </recommendedName>
</protein>
<proteinExistence type="inferred from homology"/>
<keyword evidence="2" id="KW-0378">Hydrolase</keyword>
<reference evidence="6" key="1">
    <citation type="submission" date="2017-09" db="EMBL/GenBank/DDBJ databases">
        <title>Depth-based differentiation of microbial function through sediment-hosted aquifers and enrichment of novel symbionts in the deep terrestrial subsurface.</title>
        <authorList>
            <person name="Probst A.J."/>
            <person name="Ladd B."/>
            <person name="Jarett J.K."/>
            <person name="Geller-Mcgrath D.E."/>
            <person name="Sieber C.M.K."/>
            <person name="Emerson J.B."/>
            <person name="Anantharaman K."/>
            <person name="Thomas B.C."/>
            <person name="Malmstrom R."/>
            <person name="Stieglmeier M."/>
            <person name="Klingl A."/>
            <person name="Woyke T."/>
            <person name="Ryan C.M."/>
            <person name="Banfield J.F."/>
        </authorList>
    </citation>
    <scope>NUCLEOTIDE SEQUENCE [LARGE SCALE GENOMIC DNA]</scope>
</reference>
<keyword evidence="3" id="KW-0326">Glycosidase</keyword>
<dbReference type="InterPro" id="IPR049166">
    <property type="entry name" value="GH39_cat"/>
</dbReference>
<evidence type="ECO:0000256" key="3">
    <source>
        <dbReference type="ARBA" id="ARBA00023295"/>
    </source>
</evidence>
<dbReference type="Proteomes" id="UP000230796">
    <property type="component" value="Unassembled WGS sequence"/>
</dbReference>
<comment type="similarity">
    <text evidence="1">Belongs to the glycosyl hydrolase 39 family.</text>
</comment>
<gene>
    <name evidence="5" type="ORF">COT87_00845</name>
</gene>
<dbReference type="InterPro" id="IPR017853">
    <property type="entry name" value="GH"/>
</dbReference>
<dbReference type="AlphaFoldDB" id="A0A2H0VJA1"/>
<sequence>MRKFWRKNWQSLMMVIGLLVTLLLTIPLAQNAWRWITGASFQNAAIVVDVRYPQGQIHKIWSGVSQGFEKLPEADFRLNATAGFLKSVGTTYVRIDHIYDGYNVVSKTNGKLVYNWTKLDAIVGDIVSAGAVPYFSISYMPPAISKGDILDFPTVWGEWGAVVAATVGHYSRDYKGGLNNVIYEVWNEPDLFGGWKMGGAKNYITLYTTAANAANTVKNVKPFKIGGPATTGFYPTWVTGFYDKLDNSVRIDFFSWHRYSANVDDFVKDATTAKVMMETRISKSQDLYISEWGVNPERSVAYDGRWAGAHFLAVNTALSDTKIDLALAFEVMDGAPGDKQFHGGWGMLTNPKYGVVAKKSRFKALEMISKLDGQKLALLGSGTYVTAVATYDKKGVIRILAVNYDVNGKHEEIFPISIVGITEGTYGVREEYLSGRVLNTDVNIAGGSLRREISLNASDAILLTLIKK</sequence>
<dbReference type="PROSITE" id="PS00659">
    <property type="entry name" value="GLYCOSYL_HYDROL_F5"/>
    <property type="match status" value="1"/>
</dbReference>
<dbReference type="PANTHER" id="PTHR12631">
    <property type="entry name" value="ALPHA-L-IDURONIDASE"/>
    <property type="match status" value="1"/>
</dbReference>
<name>A0A2H0VJA1_9BACT</name>
<evidence type="ECO:0000256" key="2">
    <source>
        <dbReference type="ARBA" id="ARBA00022801"/>
    </source>
</evidence>
<dbReference type="Gene3D" id="3.20.20.80">
    <property type="entry name" value="Glycosidases"/>
    <property type="match status" value="1"/>
</dbReference>
<dbReference type="InterPro" id="IPR018087">
    <property type="entry name" value="Glyco_hydro_5_CS"/>
</dbReference>
<dbReference type="EMBL" id="PFAF01000011">
    <property type="protein sequence ID" value="PIR99185.1"/>
    <property type="molecule type" value="Genomic_DNA"/>
</dbReference>
<dbReference type="PANTHER" id="PTHR12631:SF10">
    <property type="entry name" value="BETA-XYLOSIDASE-LIKE PROTEIN-RELATED"/>
    <property type="match status" value="1"/>
</dbReference>
<evidence type="ECO:0000313" key="6">
    <source>
        <dbReference type="Proteomes" id="UP000230796"/>
    </source>
</evidence>
<evidence type="ECO:0000256" key="1">
    <source>
        <dbReference type="ARBA" id="ARBA00008875"/>
    </source>
</evidence>
<evidence type="ECO:0000313" key="5">
    <source>
        <dbReference type="EMBL" id="PIR99185.1"/>
    </source>
</evidence>
<feature type="domain" description="Glycosyl hydrolases family 39 N-terminal catalytic" evidence="4">
    <location>
        <begin position="79"/>
        <end position="378"/>
    </location>
</feature>
<dbReference type="GO" id="GO:0004553">
    <property type="term" value="F:hydrolase activity, hydrolyzing O-glycosyl compounds"/>
    <property type="evidence" value="ECO:0007669"/>
    <property type="project" value="InterPro"/>
</dbReference>
<dbReference type="SUPFAM" id="SSF51445">
    <property type="entry name" value="(Trans)glycosidases"/>
    <property type="match status" value="1"/>
</dbReference>
<dbReference type="GO" id="GO:0005975">
    <property type="term" value="P:carbohydrate metabolic process"/>
    <property type="evidence" value="ECO:0007669"/>
    <property type="project" value="InterPro"/>
</dbReference>
<evidence type="ECO:0000259" key="4">
    <source>
        <dbReference type="Pfam" id="PF01229"/>
    </source>
</evidence>
<comment type="caution">
    <text evidence="5">The sequence shown here is derived from an EMBL/GenBank/DDBJ whole genome shotgun (WGS) entry which is preliminary data.</text>
</comment>
<dbReference type="InterPro" id="IPR051923">
    <property type="entry name" value="Glycosyl_Hydrolase_39"/>
</dbReference>
<organism evidence="5 6">
    <name type="scientific">Candidatus Collierbacteria bacterium CG10_big_fil_rev_8_21_14_0_10_44_9</name>
    <dbReference type="NCBI Taxonomy" id="1974535"/>
    <lineage>
        <taxon>Bacteria</taxon>
        <taxon>Candidatus Collieribacteriota</taxon>
    </lineage>
</organism>